<dbReference type="PANTHER" id="PTHR43133">
    <property type="entry name" value="RNA POLYMERASE ECF-TYPE SIGMA FACTO"/>
    <property type="match status" value="1"/>
</dbReference>
<dbReference type="InterPro" id="IPR039425">
    <property type="entry name" value="RNA_pol_sigma-70-like"/>
</dbReference>
<dbReference type="NCBIfam" id="TIGR02937">
    <property type="entry name" value="sigma70-ECF"/>
    <property type="match status" value="1"/>
</dbReference>
<dbReference type="GO" id="GO:0003677">
    <property type="term" value="F:DNA binding"/>
    <property type="evidence" value="ECO:0007669"/>
    <property type="project" value="InterPro"/>
</dbReference>
<evidence type="ECO:0000313" key="9">
    <source>
        <dbReference type="Proteomes" id="UP000282971"/>
    </source>
</evidence>
<keyword evidence="2" id="KW-0805">Transcription regulation</keyword>
<dbReference type="InterPro" id="IPR036388">
    <property type="entry name" value="WH-like_DNA-bd_sf"/>
</dbReference>
<keyword evidence="3" id="KW-0731">Sigma factor</keyword>
<evidence type="ECO:0000259" key="6">
    <source>
        <dbReference type="Pfam" id="PF04542"/>
    </source>
</evidence>
<comment type="caution">
    <text evidence="8">The sequence shown here is derived from an EMBL/GenBank/DDBJ whole genome shotgun (WGS) entry which is preliminary data.</text>
</comment>
<feature type="domain" description="RNA polymerase sigma-70 region 2" evidence="6">
    <location>
        <begin position="2"/>
        <end position="59"/>
    </location>
</feature>
<keyword evidence="4" id="KW-0804">Transcription</keyword>
<keyword evidence="9" id="KW-1185">Reference proteome</keyword>
<dbReference type="AlphaFoldDB" id="A0A437LVW4"/>
<dbReference type="OrthoDB" id="7190058at2"/>
<dbReference type="InterPro" id="IPR013325">
    <property type="entry name" value="RNA_pol_sigma_r2"/>
</dbReference>
<dbReference type="GO" id="GO:0016987">
    <property type="term" value="F:sigma factor activity"/>
    <property type="evidence" value="ECO:0007669"/>
    <property type="project" value="UniProtKB-KW"/>
</dbReference>
<feature type="domain" description="RNA polymerase sigma factor 70 region 4 type 2" evidence="7">
    <location>
        <begin position="91"/>
        <end position="142"/>
    </location>
</feature>
<dbReference type="Gene3D" id="1.10.1740.10">
    <property type="match status" value="1"/>
</dbReference>
<gene>
    <name evidence="8" type="ORF">EOD43_21660</name>
</gene>
<dbReference type="InterPro" id="IPR013324">
    <property type="entry name" value="RNA_pol_sigma_r3/r4-like"/>
</dbReference>
<evidence type="ECO:0000256" key="1">
    <source>
        <dbReference type="ARBA" id="ARBA00010641"/>
    </source>
</evidence>
<sequence length="168" mass="19260">MLLRLLTARLGNRDDAEDVLQDLWLKLESLPSGPVSQPAAYLFRMANNLAFDRRRSASRHAARDTEWLSVQTTSDEMPTMEDDLIARQRLRQIEAAIDAMPERTARVFRQFRFEGRQQKAIAAELGLSLSSVEKLLQQGYRAIHDALRKNSTAPAPRRRLADEEDRRS</sequence>
<proteinExistence type="inferred from homology"/>
<dbReference type="Pfam" id="PF08281">
    <property type="entry name" value="Sigma70_r4_2"/>
    <property type="match status" value="1"/>
</dbReference>
<dbReference type="SUPFAM" id="SSF88659">
    <property type="entry name" value="Sigma3 and sigma4 domains of RNA polymerase sigma factors"/>
    <property type="match status" value="1"/>
</dbReference>
<feature type="region of interest" description="Disordered" evidence="5">
    <location>
        <begin position="149"/>
        <end position="168"/>
    </location>
</feature>
<dbReference type="Gene3D" id="1.10.10.10">
    <property type="entry name" value="Winged helix-like DNA-binding domain superfamily/Winged helix DNA-binding domain"/>
    <property type="match status" value="1"/>
</dbReference>
<dbReference type="Pfam" id="PF04542">
    <property type="entry name" value="Sigma70_r2"/>
    <property type="match status" value="1"/>
</dbReference>
<dbReference type="SUPFAM" id="SSF88946">
    <property type="entry name" value="Sigma2 domain of RNA polymerase sigma factors"/>
    <property type="match status" value="1"/>
</dbReference>
<evidence type="ECO:0000256" key="4">
    <source>
        <dbReference type="ARBA" id="ARBA00023163"/>
    </source>
</evidence>
<reference evidence="8 9" key="1">
    <citation type="submission" date="2019-01" db="EMBL/GenBank/DDBJ databases">
        <authorList>
            <person name="Chen W.-M."/>
        </authorList>
    </citation>
    <scope>NUCLEOTIDE SEQUENCE [LARGE SCALE GENOMIC DNA]</scope>
    <source>
        <strain evidence="8 9">CCP-7</strain>
    </source>
</reference>
<evidence type="ECO:0000256" key="5">
    <source>
        <dbReference type="SAM" id="MobiDB-lite"/>
    </source>
</evidence>
<feature type="compositionally biased region" description="Basic and acidic residues" evidence="5">
    <location>
        <begin position="159"/>
        <end position="168"/>
    </location>
</feature>
<dbReference type="Proteomes" id="UP000282971">
    <property type="component" value="Unassembled WGS sequence"/>
</dbReference>
<comment type="similarity">
    <text evidence="1">Belongs to the sigma-70 factor family. ECF subfamily.</text>
</comment>
<protein>
    <submittedName>
        <fullName evidence="8">Sigma-70 family RNA polymerase sigma factor</fullName>
    </submittedName>
</protein>
<dbReference type="InterPro" id="IPR014284">
    <property type="entry name" value="RNA_pol_sigma-70_dom"/>
</dbReference>
<evidence type="ECO:0000256" key="3">
    <source>
        <dbReference type="ARBA" id="ARBA00023082"/>
    </source>
</evidence>
<dbReference type="EMBL" id="SACN01000005">
    <property type="protein sequence ID" value="RVT89524.1"/>
    <property type="molecule type" value="Genomic_DNA"/>
</dbReference>
<accession>A0A437LVW4</accession>
<dbReference type="PANTHER" id="PTHR43133:SF63">
    <property type="entry name" value="RNA POLYMERASE SIGMA FACTOR FECI-RELATED"/>
    <property type="match status" value="1"/>
</dbReference>
<organism evidence="8 9">
    <name type="scientific">Sphingomonas crocodyli</name>
    <dbReference type="NCBI Taxonomy" id="1979270"/>
    <lineage>
        <taxon>Bacteria</taxon>
        <taxon>Pseudomonadati</taxon>
        <taxon>Pseudomonadota</taxon>
        <taxon>Alphaproteobacteria</taxon>
        <taxon>Sphingomonadales</taxon>
        <taxon>Sphingomonadaceae</taxon>
        <taxon>Sphingomonas</taxon>
    </lineage>
</organism>
<name>A0A437LVW4_9SPHN</name>
<evidence type="ECO:0000313" key="8">
    <source>
        <dbReference type="EMBL" id="RVT89524.1"/>
    </source>
</evidence>
<dbReference type="InterPro" id="IPR007627">
    <property type="entry name" value="RNA_pol_sigma70_r2"/>
</dbReference>
<dbReference type="InterPro" id="IPR013249">
    <property type="entry name" value="RNA_pol_sigma70_r4_t2"/>
</dbReference>
<dbReference type="GO" id="GO:0006352">
    <property type="term" value="P:DNA-templated transcription initiation"/>
    <property type="evidence" value="ECO:0007669"/>
    <property type="project" value="InterPro"/>
</dbReference>
<evidence type="ECO:0000259" key="7">
    <source>
        <dbReference type="Pfam" id="PF08281"/>
    </source>
</evidence>
<evidence type="ECO:0000256" key="2">
    <source>
        <dbReference type="ARBA" id="ARBA00023015"/>
    </source>
</evidence>